<keyword evidence="3" id="KW-1185">Reference proteome</keyword>
<organism evidence="2 3">
    <name type="scientific">Oikopleura dioica</name>
    <name type="common">Tunicate</name>
    <dbReference type="NCBI Taxonomy" id="34765"/>
    <lineage>
        <taxon>Eukaryota</taxon>
        <taxon>Metazoa</taxon>
        <taxon>Chordata</taxon>
        <taxon>Tunicata</taxon>
        <taxon>Appendicularia</taxon>
        <taxon>Copelata</taxon>
        <taxon>Oikopleuridae</taxon>
        <taxon>Oikopleura</taxon>
    </lineage>
</organism>
<protein>
    <submittedName>
        <fullName evidence="2">Oidioi.mRNA.OKI2018_I69.XSR.g15381.t1.cds</fullName>
    </submittedName>
</protein>
<evidence type="ECO:0000256" key="1">
    <source>
        <dbReference type="SAM" id="MobiDB-lite"/>
    </source>
</evidence>
<gene>
    <name evidence="2" type="ORF">OKIOD_LOCUS6939</name>
</gene>
<accession>A0ABN7SJ34</accession>
<proteinExistence type="predicted"/>
<sequence>MKGFKEKFFGKQNDENDSKMKTSTADSLLEKLAGVKGRMEEDRKQRSNPCTPKLPRRNCSREGISESPLATPRSRRRILPEIEIKPGTPDNDLRQSENSLVPPSDEVKKVEELTTEVLPRRSREEKVLEIIESGEFIEKISPQVRRKFATPEDWIGNKASTVAKWIRESDESKSLDIRERQKVKKMLTSLDIAKEKVELSLADLALCVKSCIHGMYIRELLIICGASSCFQMKLIFLVLCFSPLSAGIIRERRSFYFYQDLGNVLGKLRSLEVKEKKRRTDQMTSHIASSYSEGNLKGRIEETRRNPRSESRELYL</sequence>
<feature type="compositionally biased region" description="Basic and acidic residues" evidence="1">
    <location>
        <begin position="1"/>
        <end position="20"/>
    </location>
</feature>
<name>A0ABN7SJ34_OIKDI</name>
<feature type="region of interest" description="Disordered" evidence="1">
    <location>
        <begin position="1"/>
        <end position="103"/>
    </location>
</feature>
<dbReference type="EMBL" id="OU015569">
    <property type="protein sequence ID" value="CAG5098113.1"/>
    <property type="molecule type" value="Genomic_DNA"/>
</dbReference>
<dbReference type="Proteomes" id="UP001158576">
    <property type="component" value="Chromosome XSR"/>
</dbReference>
<evidence type="ECO:0000313" key="2">
    <source>
        <dbReference type="EMBL" id="CAG5098113.1"/>
    </source>
</evidence>
<evidence type="ECO:0000313" key="3">
    <source>
        <dbReference type="Proteomes" id="UP001158576"/>
    </source>
</evidence>
<reference evidence="2 3" key="1">
    <citation type="submission" date="2021-04" db="EMBL/GenBank/DDBJ databases">
        <authorList>
            <person name="Bliznina A."/>
        </authorList>
    </citation>
    <scope>NUCLEOTIDE SEQUENCE [LARGE SCALE GENOMIC DNA]</scope>
</reference>